<feature type="transmembrane region" description="Helical" evidence="7">
    <location>
        <begin position="56"/>
        <end position="75"/>
    </location>
</feature>
<dbReference type="EMBL" id="PCXU01000035">
    <property type="protein sequence ID" value="PIR43199.1"/>
    <property type="molecule type" value="Genomic_DNA"/>
</dbReference>
<proteinExistence type="predicted"/>
<keyword evidence="7" id="KW-1133">Transmembrane helix</keyword>
<dbReference type="PANTHER" id="PTHR47245">
    <property type="entry name" value="PEPTIDYLPROLYL ISOMERASE"/>
    <property type="match status" value="1"/>
</dbReference>
<keyword evidence="3" id="KW-0732">Signal</keyword>
<dbReference type="EC" id="5.2.1.8" evidence="2"/>
<keyword evidence="7" id="KW-0472">Membrane</keyword>
<reference evidence="8 9" key="1">
    <citation type="submission" date="2017-09" db="EMBL/GenBank/DDBJ databases">
        <title>Depth-based differentiation of microbial function through sediment-hosted aquifers and enrichment of novel symbionts in the deep terrestrial subsurface.</title>
        <authorList>
            <person name="Probst A.J."/>
            <person name="Ladd B."/>
            <person name="Jarett J.K."/>
            <person name="Geller-Mcgrath D.E."/>
            <person name="Sieber C.M."/>
            <person name="Emerson J.B."/>
            <person name="Anantharaman K."/>
            <person name="Thomas B.C."/>
            <person name="Malmstrom R."/>
            <person name="Stieglmeier M."/>
            <person name="Klingl A."/>
            <person name="Woyke T."/>
            <person name="Ryan C.M."/>
            <person name="Banfield J.F."/>
        </authorList>
    </citation>
    <scope>NUCLEOTIDE SEQUENCE [LARGE SCALE GENOMIC DNA]</scope>
    <source>
        <strain evidence="8">CG10_big_fil_rev_8_21_14_0_10_32_10</strain>
    </source>
</reference>
<keyword evidence="7" id="KW-0812">Transmembrane</keyword>
<dbReference type="InterPro" id="IPR027304">
    <property type="entry name" value="Trigger_fact/SurA_dom_sf"/>
</dbReference>
<evidence type="ECO:0000256" key="3">
    <source>
        <dbReference type="ARBA" id="ARBA00022729"/>
    </source>
</evidence>
<organism evidence="8 9">
    <name type="scientific">candidate division WWE3 bacterium CG10_big_fil_rev_8_21_14_0_10_32_10</name>
    <dbReference type="NCBI Taxonomy" id="1975090"/>
    <lineage>
        <taxon>Bacteria</taxon>
        <taxon>Katanobacteria</taxon>
    </lineage>
</organism>
<feature type="compositionally biased region" description="Basic residues" evidence="6">
    <location>
        <begin position="1"/>
        <end position="13"/>
    </location>
</feature>
<dbReference type="AlphaFoldDB" id="A0A2H0R9J3"/>
<dbReference type="PANTHER" id="PTHR47245:SF1">
    <property type="entry name" value="FOLDASE PROTEIN PRSA"/>
    <property type="match status" value="1"/>
</dbReference>
<evidence type="ECO:0000256" key="2">
    <source>
        <dbReference type="ARBA" id="ARBA00013194"/>
    </source>
</evidence>
<evidence type="ECO:0000256" key="5">
    <source>
        <dbReference type="ARBA" id="ARBA00023235"/>
    </source>
</evidence>
<dbReference type="SUPFAM" id="SSF109998">
    <property type="entry name" value="Triger factor/SurA peptide-binding domain-like"/>
    <property type="match status" value="1"/>
</dbReference>
<evidence type="ECO:0000256" key="7">
    <source>
        <dbReference type="SAM" id="Phobius"/>
    </source>
</evidence>
<feature type="compositionally biased region" description="Basic residues" evidence="6">
    <location>
        <begin position="22"/>
        <end position="31"/>
    </location>
</feature>
<gene>
    <name evidence="8" type="ORF">COV24_04105</name>
</gene>
<name>A0A2H0R9J3_UNCKA</name>
<evidence type="ECO:0000256" key="6">
    <source>
        <dbReference type="SAM" id="MobiDB-lite"/>
    </source>
</evidence>
<dbReference type="InterPro" id="IPR050245">
    <property type="entry name" value="PrsA_foldase"/>
</dbReference>
<dbReference type="Pfam" id="PF13624">
    <property type="entry name" value="SurA_N_3"/>
    <property type="match status" value="1"/>
</dbReference>
<sequence>MENKNKKTHNKKVKSLEENLKTKKTSSKKTNKSVASKVVKDEVKKITRKPKISKKFVANLVLVVAIVGLIALFVYNKKELFVAATVNGKPITRLDLIKELEKQGGKQTLDTMVTKSLLRQEAVKKGIVVSKEDLDKEKDSLKKNIESSGQTWEQFLQYQNLTEEQLNEELSLRVMLNKLLAEKVNVTEDEITTYLEQNSQEGQDNTNKDLRDQTKEQLKNQKMSSESQTFLENLKKGARVQYFLTF</sequence>
<evidence type="ECO:0000256" key="1">
    <source>
        <dbReference type="ARBA" id="ARBA00000971"/>
    </source>
</evidence>
<accession>A0A2H0R9J3</accession>
<protein>
    <recommendedName>
        <fullName evidence="2">peptidylprolyl isomerase</fullName>
        <ecNumber evidence="2">5.2.1.8</ecNumber>
    </recommendedName>
</protein>
<feature type="region of interest" description="Disordered" evidence="6">
    <location>
        <begin position="1"/>
        <end position="34"/>
    </location>
</feature>
<comment type="catalytic activity">
    <reaction evidence="1">
        <text>[protein]-peptidylproline (omega=180) = [protein]-peptidylproline (omega=0)</text>
        <dbReference type="Rhea" id="RHEA:16237"/>
        <dbReference type="Rhea" id="RHEA-COMP:10747"/>
        <dbReference type="Rhea" id="RHEA-COMP:10748"/>
        <dbReference type="ChEBI" id="CHEBI:83833"/>
        <dbReference type="ChEBI" id="CHEBI:83834"/>
        <dbReference type="EC" id="5.2.1.8"/>
    </reaction>
</comment>
<dbReference type="GO" id="GO:0003755">
    <property type="term" value="F:peptidyl-prolyl cis-trans isomerase activity"/>
    <property type="evidence" value="ECO:0007669"/>
    <property type="project" value="UniProtKB-KW"/>
</dbReference>
<comment type="caution">
    <text evidence="8">The sequence shown here is derived from an EMBL/GenBank/DDBJ whole genome shotgun (WGS) entry which is preliminary data.</text>
</comment>
<keyword evidence="5" id="KW-0413">Isomerase</keyword>
<evidence type="ECO:0000313" key="9">
    <source>
        <dbReference type="Proteomes" id="UP000230214"/>
    </source>
</evidence>
<evidence type="ECO:0000313" key="8">
    <source>
        <dbReference type="EMBL" id="PIR43199.1"/>
    </source>
</evidence>
<keyword evidence="4" id="KW-0697">Rotamase</keyword>
<evidence type="ECO:0000256" key="4">
    <source>
        <dbReference type="ARBA" id="ARBA00023110"/>
    </source>
</evidence>
<dbReference type="Proteomes" id="UP000230214">
    <property type="component" value="Unassembled WGS sequence"/>
</dbReference>
<dbReference type="Gene3D" id="1.10.4030.10">
    <property type="entry name" value="Porin chaperone SurA, peptide-binding domain"/>
    <property type="match status" value="1"/>
</dbReference>